<dbReference type="AlphaFoldDB" id="A0A1C3JQU5"/>
<dbReference type="OrthoDB" id="9757546at2"/>
<organism evidence="9 12">
    <name type="scientific">Marinomonas gallaica</name>
    <dbReference type="NCBI Taxonomy" id="1806667"/>
    <lineage>
        <taxon>Bacteria</taxon>
        <taxon>Pseudomonadati</taxon>
        <taxon>Pseudomonadota</taxon>
        <taxon>Gammaproteobacteria</taxon>
        <taxon>Oceanospirillales</taxon>
        <taxon>Oceanospirillaceae</taxon>
        <taxon>Marinomonas</taxon>
    </lineage>
</organism>
<evidence type="ECO:0000256" key="6">
    <source>
        <dbReference type="ARBA" id="ARBA00023008"/>
    </source>
</evidence>
<gene>
    <name evidence="9" type="ORF">MGA5115_01689</name>
    <name evidence="10" type="ORF">MGA5116_00343</name>
</gene>
<dbReference type="EMBL" id="FLRB01000002">
    <property type="protein sequence ID" value="SBT19765.1"/>
    <property type="molecule type" value="Genomic_DNA"/>
</dbReference>
<reference evidence="10 11" key="1">
    <citation type="submission" date="2016-06" db="EMBL/GenBank/DDBJ databases">
        <authorList>
            <person name="Rodrigo-Torres L."/>
            <person name="Arahal D.R."/>
        </authorList>
    </citation>
    <scope>NUCLEOTIDE SEQUENCE [LARGE SCALE GENOMIC DNA]</scope>
    <source>
        <strain evidence="10 11">CECT 5116</strain>
    </source>
</reference>
<dbReference type="GO" id="GO:0009055">
    <property type="term" value="F:electron transfer activity"/>
    <property type="evidence" value="ECO:0007669"/>
    <property type="project" value="InterPro"/>
</dbReference>
<dbReference type="RefSeq" id="WP_083202845.1">
    <property type="nucleotide sequence ID" value="NZ_FLRA01000011.1"/>
</dbReference>
<keyword evidence="2" id="KW-0813">Transport</keyword>
<evidence type="ECO:0000256" key="5">
    <source>
        <dbReference type="ARBA" id="ARBA00022982"/>
    </source>
</evidence>
<feature type="binding site" evidence="7">
    <location>
        <position position="105"/>
    </location>
    <ligand>
        <name>Cu cation</name>
        <dbReference type="ChEBI" id="CHEBI:23378"/>
    </ligand>
</feature>
<dbReference type="InterPro" id="IPR008972">
    <property type="entry name" value="Cupredoxin"/>
</dbReference>
<proteinExistence type="predicted"/>
<keyword evidence="5" id="KW-0249">Electron transport</keyword>
<dbReference type="SUPFAM" id="SSF49503">
    <property type="entry name" value="Cupredoxins"/>
    <property type="match status" value="1"/>
</dbReference>
<dbReference type="GO" id="GO:0042597">
    <property type="term" value="C:periplasmic space"/>
    <property type="evidence" value="ECO:0007669"/>
    <property type="project" value="UniProtKB-SubCell"/>
</dbReference>
<dbReference type="Proteomes" id="UP000092871">
    <property type="component" value="Unassembled WGS sequence"/>
</dbReference>
<feature type="domain" description="Blue (type 1) copper" evidence="8">
    <location>
        <begin position="28"/>
        <end position="111"/>
    </location>
</feature>
<keyword evidence="11" id="KW-1185">Reference proteome</keyword>
<evidence type="ECO:0000259" key="8">
    <source>
        <dbReference type="Pfam" id="PF00127"/>
    </source>
</evidence>
<dbReference type="InterPro" id="IPR000923">
    <property type="entry name" value="BlueCu_1"/>
</dbReference>
<evidence type="ECO:0000256" key="3">
    <source>
        <dbReference type="ARBA" id="ARBA00022723"/>
    </source>
</evidence>
<name>A0A1C3JQU5_9GAMM</name>
<dbReference type="EMBL" id="FLRA01000011">
    <property type="protein sequence ID" value="SBT17573.1"/>
    <property type="molecule type" value="Genomic_DNA"/>
</dbReference>
<evidence type="ECO:0000313" key="12">
    <source>
        <dbReference type="Proteomes" id="UP000092871"/>
    </source>
</evidence>
<keyword evidence="4" id="KW-0574">Periplasm</keyword>
<evidence type="ECO:0000313" key="11">
    <source>
        <dbReference type="Proteomes" id="UP000092840"/>
    </source>
</evidence>
<dbReference type="InterPro" id="IPR002386">
    <property type="entry name" value="Amicyanin/Pseudoazurin"/>
</dbReference>
<evidence type="ECO:0000313" key="10">
    <source>
        <dbReference type="EMBL" id="SBT19765.1"/>
    </source>
</evidence>
<comment type="subcellular location">
    <subcellularLocation>
        <location evidence="1">Periplasm</location>
    </subcellularLocation>
</comment>
<accession>A0A1C3JQU5</accession>
<evidence type="ECO:0000256" key="4">
    <source>
        <dbReference type="ARBA" id="ARBA00022764"/>
    </source>
</evidence>
<sequence>MMVFKTLALGVGVLLSSIVVAKDWQVKMLSYGEKGPMVFEPDYIQADVGDTVTFVPTQPGHHTKSQLTPAGQAGWTSKFNQTYTVELTHEGLSLYFCPPHLMMGMVGVIQVGEAGNQAQFDQAYDAIKDKVVVNPERLDLIKSQIQ</sequence>
<feature type="binding site" evidence="7">
    <location>
        <position position="97"/>
    </location>
    <ligand>
        <name>Cu cation</name>
        <dbReference type="ChEBI" id="CHEBI:23378"/>
    </ligand>
</feature>
<dbReference type="GO" id="GO:0005507">
    <property type="term" value="F:copper ion binding"/>
    <property type="evidence" value="ECO:0007669"/>
    <property type="project" value="InterPro"/>
</dbReference>
<comment type="cofactor">
    <cofactor evidence="7">
        <name>Cu cation</name>
        <dbReference type="ChEBI" id="CHEBI:23378"/>
    </cofactor>
    <text evidence="7">Binds 1 copper ion per subunit.</text>
</comment>
<evidence type="ECO:0000256" key="1">
    <source>
        <dbReference type="ARBA" id="ARBA00004418"/>
    </source>
</evidence>
<reference evidence="9 12" key="2">
    <citation type="submission" date="2016-06" db="EMBL/GenBank/DDBJ databases">
        <authorList>
            <person name="Kjaerup R.B."/>
            <person name="Dalgaard T.S."/>
            <person name="Juul-Madsen H.R."/>
        </authorList>
    </citation>
    <scope>NUCLEOTIDE SEQUENCE [LARGE SCALE GENOMIC DNA]</scope>
    <source>
        <strain evidence="9 12">CECT 5115</strain>
    </source>
</reference>
<dbReference type="Gene3D" id="2.60.40.420">
    <property type="entry name" value="Cupredoxins - blue copper proteins"/>
    <property type="match status" value="1"/>
</dbReference>
<feature type="binding site" evidence="7">
    <location>
        <position position="61"/>
    </location>
    <ligand>
        <name>Cu cation</name>
        <dbReference type="ChEBI" id="CHEBI:23378"/>
    </ligand>
</feature>
<dbReference type="Pfam" id="PF00127">
    <property type="entry name" value="Copper-bind"/>
    <property type="match status" value="1"/>
</dbReference>
<dbReference type="PRINTS" id="PR00155">
    <property type="entry name" value="AMICYANIN"/>
</dbReference>
<feature type="binding site" evidence="7">
    <location>
        <position position="100"/>
    </location>
    <ligand>
        <name>Cu cation</name>
        <dbReference type="ChEBI" id="CHEBI:23378"/>
    </ligand>
</feature>
<dbReference type="Proteomes" id="UP000092840">
    <property type="component" value="Unassembled WGS sequence"/>
</dbReference>
<evidence type="ECO:0000313" key="9">
    <source>
        <dbReference type="EMBL" id="SBT17573.1"/>
    </source>
</evidence>
<evidence type="ECO:0000256" key="2">
    <source>
        <dbReference type="ARBA" id="ARBA00022448"/>
    </source>
</evidence>
<protein>
    <submittedName>
        <fullName evidence="9">Pseudoazurin</fullName>
    </submittedName>
</protein>
<evidence type="ECO:0000256" key="7">
    <source>
        <dbReference type="PIRSR" id="PIRSR602386-1"/>
    </source>
</evidence>
<keyword evidence="6 7" id="KW-0186">Copper</keyword>
<keyword evidence="3 7" id="KW-0479">Metal-binding</keyword>